<dbReference type="Proteomes" id="UP000239352">
    <property type="component" value="Unassembled WGS sequence"/>
</dbReference>
<keyword evidence="2" id="KW-1185">Reference proteome</keyword>
<gene>
    <name evidence="1" type="ORF">CEP50_17780</name>
</gene>
<sequence length="59" mass="6768">MTAESLLVERITEAWREYLAVAEETARSERALSRLSRSVSTVVGEVTQAEWEHVYGKER</sequence>
<dbReference type="EMBL" id="PVSR01000046">
    <property type="protein sequence ID" value="PRW61993.1"/>
    <property type="molecule type" value="Genomic_DNA"/>
</dbReference>
<comment type="caution">
    <text evidence="1">The sequence shown here is derived from an EMBL/GenBank/DDBJ whole genome shotgun (WGS) entry which is preliminary data.</text>
</comment>
<dbReference type="RefSeq" id="WP_106115074.1">
    <property type="nucleotide sequence ID" value="NZ_PVSR01000046.1"/>
</dbReference>
<accession>A0A2T0GSH4</accession>
<evidence type="ECO:0000313" key="1">
    <source>
        <dbReference type="EMBL" id="PRW61993.1"/>
    </source>
</evidence>
<evidence type="ECO:0000313" key="2">
    <source>
        <dbReference type="Proteomes" id="UP000239352"/>
    </source>
</evidence>
<dbReference type="AlphaFoldDB" id="A0A2T0GSH4"/>
<reference evidence="1 2" key="1">
    <citation type="submission" date="2018-03" db="EMBL/GenBank/DDBJ databases">
        <title>Actinopolyspora mortivallis from Sahara, screening for active biomolecules.</title>
        <authorList>
            <person name="Selama O."/>
            <person name="Wellington E.M.H."/>
            <person name="Hacene H."/>
        </authorList>
    </citation>
    <scope>NUCLEOTIDE SEQUENCE [LARGE SCALE GENOMIC DNA]</scope>
    <source>
        <strain evidence="1 2">M5A</strain>
    </source>
</reference>
<protein>
    <submittedName>
        <fullName evidence="1">Uncharacterized protein</fullName>
    </submittedName>
</protein>
<organism evidence="1 2">
    <name type="scientific">Actinopolyspora mortivallis</name>
    <dbReference type="NCBI Taxonomy" id="33906"/>
    <lineage>
        <taxon>Bacteria</taxon>
        <taxon>Bacillati</taxon>
        <taxon>Actinomycetota</taxon>
        <taxon>Actinomycetes</taxon>
        <taxon>Actinopolysporales</taxon>
        <taxon>Actinopolysporaceae</taxon>
        <taxon>Actinopolyspora</taxon>
    </lineage>
</organism>
<proteinExistence type="predicted"/>
<dbReference type="InParanoid" id="A0A2T0GSH4"/>
<name>A0A2T0GSH4_ACTMO</name>